<dbReference type="Pfam" id="PF02594">
    <property type="entry name" value="DUF167"/>
    <property type="match status" value="1"/>
</dbReference>
<dbReference type="Proteomes" id="UP000178601">
    <property type="component" value="Unassembled WGS sequence"/>
</dbReference>
<name>A0A1F6FYW8_9BACT</name>
<evidence type="ECO:0000256" key="1">
    <source>
        <dbReference type="ARBA" id="ARBA00010364"/>
    </source>
</evidence>
<dbReference type="NCBIfam" id="TIGR00251">
    <property type="entry name" value="DUF167 family protein"/>
    <property type="match status" value="1"/>
</dbReference>
<evidence type="ECO:0000313" key="3">
    <source>
        <dbReference type="Proteomes" id="UP000178601"/>
    </source>
</evidence>
<evidence type="ECO:0000313" key="2">
    <source>
        <dbReference type="EMBL" id="OGG91053.1"/>
    </source>
</evidence>
<dbReference type="Gene3D" id="3.30.1200.10">
    <property type="entry name" value="YggU-like"/>
    <property type="match status" value="1"/>
</dbReference>
<gene>
    <name evidence="2" type="ORF">A3H16_03045</name>
</gene>
<accession>A0A1F6FYW8</accession>
<dbReference type="EMBL" id="MFMQ01000072">
    <property type="protein sequence ID" value="OGG91053.1"/>
    <property type="molecule type" value="Genomic_DNA"/>
</dbReference>
<protein>
    <submittedName>
        <fullName evidence="2">Uncharacterized protein</fullName>
    </submittedName>
</protein>
<proteinExistence type="inferred from homology"/>
<dbReference type="InterPro" id="IPR036591">
    <property type="entry name" value="YggU-like_sf"/>
</dbReference>
<comment type="similarity">
    <text evidence="1">Belongs to the UPF0235 family.</text>
</comment>
<dbReference type="AlphaFoldDB" id="A0A1F6FYW8"/>
<sequence>MYVRVRVTPGAKKERVSRQKPDEFDIAVREPAQRNLANTRVRELIAAAFGTGVGAVRIVSGHRSPTKIISVALTTSPCLCPFRKEGQSRTQDF</sequence>
<comment type="caution">
    <text evidence="2">The sequence shown here is derived from an EMBL/GenBank/DDBJ whole genome shotgun (WGS) entry which is preliminary data.</text>
</comment>
<reference evidence="2 3" key="1">
    <citation type="journal article" date="2016" name="Nat. Commun.">
        <title>Thousands of microbial genomes shed light on interconnected biogeochemical processes in an aquifer system.</title>
        <authorList>
            <person name="Anantharaman K."/>
            <person name="Brown C.T."/>
            <person name="Hug L.A."/>
            <person name="Sharon I."/>
            <person name="Castelle C.J."/>
            <person name="Probst A.J."/>
            <person name="Thomas B.C."/>
            <person name="Singh A."/>
            <person name="Wilkins M.J."/>
            <person name="Karaoz U."/>
            <person name="Brodie E.L."/>
            <person name="Williams K.H."/>
            <person name="Hubbard S.S."/>
            <person name="Banfield J.F."/>
        </authorList>
    </citation>
    <scope>NUCLEOTIDE SEQUENCE [LARGE SCALE GENOMIC DNA]</scope>
</reference>
<dbReference type="InterPro" id="IPR003746">
    <property type="entry name" value="DUF167"/>
</dbReference>
<organism evidence="2 3">
    <name type="scientific">Candidatus Kaiserbacteria bacterium RIFCSPLOWO2_12_FULL_53_8</name>
    <dbReference type="NCBI Taxonomy" id="1798529"/>
    <lineage>
        <taxon>Bacteria</taxon>
        <taxon>Candidatus Kaiseribacteriota</taxon>
    </lineage>
</organism>
<dbReference type="SUPFAM" id="SSF69786">
    <property type="entry name" value="YggU-like"/>
    <property type="match status" value="1"/>
</dbReference>
<dbReference type="SMART" id="SM01152">
    <property type="entry name" value="DUF167"/>
    <property type="match status" value="1"/>
</dbReference>